<gene>
    <name evidence="1" type="ORF">G7068_02755</name>
</gene>
<dbReference type="Proteomes" id="UP000502677">
    <property type="component" value="Chromosome"/>
</dbReference>
<evidence type="ECO:0000313" key="2">
    <source>
        <dbReference type="Proteomes" id="UP000502677"/>
    </source>
</evidence>
<protein>
    <recommendedName>
        <fullName evidence="3">Protein ImuA</fullName>
    </recommendedName>
</protein>
<accession>A0A6G7XCA6</accession>
<dbReference type="KEGG" id="lvi:G7068_02755"/>
<evidence type="ECO:0000313" key="1">
    <source>
        <dbReference type="EMBL" id="QIK62240.1"/>
    </source>
</evidence>
<keyword evidence="2" id="KW-1185">Reference proteome</keyword>
<reference evidence="1 2" key="1">
    <citation type="submission" date="2020-03" db="EMBL/GenBank/DDBJ databases">
        <title>Leucobacter sp. nov., isolated from beetles.</title>
        <authorList>
            <person name="Hyun D.-W."/>
            <person name="Bae J.-W."/>
        </authorList>
    </citation>
    <scope>NUCLEOTIDE SEQUENCE [LARGE SCALE GENOMIC DNA]</scope>
    <source>
        <strain evidence="1 2">HDW9C</strain>
    </source>
</reference>
<proteinExistence type="predicted"/>
<organism evidence="1 2">
    <name type="scientific">Leucobacter viscericola</name>
    <dbReference type="NCBI Taxonomy" id="2714935"/>
    <lineage>
        <taxon>Bacteria</taxon>
        <taxon>Bacillati</taxon>
        <taxon>Actinomycetota</taxon>
        <taxon>Actinomycetes</taxon>
        <taxon>Micrococcales</taxon>
        <taxon>Microbacteriaceae</taxon>
        <taxon>Leucobacter</taxon>
    </lineage>
</organism>
<sequence length="216" mass="22737">MHSSSTVRTLQQRITQMQPLRLDDSTLPTAPGLRSLFPGGALRKGASYSVQGSAQLALSMLAASSASGAWCGIIGYPTLGAETAAALGIALERCILIPEPGADAFGLCGALSEILTVLLLAPTNSPRHGDVARIAARLREHGAALVVTHEWPNSESTFRVTASRWSGLGDGFGALEDREITVQAQDRRGLTSHTVRFAHGSLVDPGLAKLHRLVPQ</sequence>
<evidence type="ECO:0008006" key="3">
    <source>
        <dbReference type="Google" id="ProtNLM"/>
    </source>
</evidence>
<dbReference type="EMBL" id="CP049863">
    <property type="protein sequence ID" value="QIK62240.1"/>
    <property type="molecule type" value="Genomic_DNA"/>
</dbReference>
<dbReference type="RefSeq" id="WP_166288527.1">
    <property type="nucleotide sequence ID" value="NZ_CP049863.1"/>
</dbReference>
<dbReference type="AlphaFoldDB" id="A0A6G7XCA6"/>
<name>A0A6G7XCA6_9MICO</name>